<name>A0A183BA82_9TREM</name>
<feature type="domain" description="CLASP N-terminal" evidence="2">
    <location>
        <begin position="65"/>
        <end position="178"/>
    </location>
</feature>
<gene>
    <name evidence="3" type="ORF">ECPE_LOCUS16117</name>
</gene>
<dbReference type="GO" id="GO:0040001">
    <property type="term" value="P:establishment of mitotic spindle localization"/>
    <property type="evidence" value="ECO:0007669"/>
    <property type="project" value="TreeGrafter"/>
</dbReference>
<evidence type="ECO:0000313" key="5">
    <source>
        <dbReference type="WBParaSite" id="ECPE_0001616001-mRNA-1"/>
    </source>
</evidence>
<proteinExistence type="predicted"/>
<dbReference type="InterPro" id="IPR016024">
    <property type="entry name" value="ARM-type_fold"/>
</dbReference>
<dbReference type="GO" id="GO:0045180">
    <property type="term" value="C:basal cortex"/>
    <property type="evidence" value="ECO:0007669"/>
    <property type="project" value="TreeGrafter"/>
</dbReference>
<protein>
    <submittedName>
        <fullName evidence="5">CLASP_N domain-containing protein</fullName>
    </submittedName>
</protein>
<feature type="region of interest" description="Disordered" evidence="1">
    <location>
        <begin position="1"/>
        <end position="24"/>
    </location>
</feature>
<dbReference type="OrthoDB" id="46159at2759"/>
<dbReference type="Pfam" id="PF12348">
    <property type="entry name" value="CLASP_N"/>
    <property type="match status" value="1"/>
</dbReference>
<evidence type="ECO:0000313" key="3">
    <source>
        <dbReference type="EMBL" id="VDP93389.1"/>
    </source>
</evidence>
<dbReference type="GO" id="GO:0005881">
    <property type="term" value="C:cytoplasmic microtubule"/>
    <property type="evidence" value="ECO:0007669"/>
    <property type="project" value="TreeGrafter"/>
</dbReference>
<dbReference type="InterPro" id="IPR011989">
    <property type="entry name" value="ARM-like"/>
</dbReference>
<dbReference type="GO" id="GO:0072686">
    <property type="term" value="C:mitotic spindle"/>
    <property type="evidence" value="ECO:0007669"/>
    <property type="project" value="TreeGrafter"/>
</dbReference>
<reference evidence="3 4" key="2">
    <citation type="submission" date="2018-11" db="EMBL/GenBank/DDBJ databases">
        <authorList>
            <consortium name="Pathogen Informatics"/>
        </authorList>
    </citation>
    <scope>NUCLEOTIDE SEQUENCE [LARGE SCALE GENOMIC DNA]</scope>
    <source>
        <strain evidence="3 4">Egypt</strain>
    </source>
</reference>
<reference evidence="5" key="1">
    <citation type="submission" date="2016-06" db="UniProtKB">
        <authorList>
            <consortium name="WormBaseParasite"/>
        </authorList>
    </citation>
    <scope>IDENTIFICATION</scope>
</reference>
<dbReference type="WBParaSite" id="ECPE_0001616001-mRNA-1">
    <property type="protein sequence ID" value="ECPE_0001616001-mRNA-1"/>
    <property type="gene ID" value="ECPE_0001616001"/>
</dbReference>
<organism evidence="5">
    <name type="scientific">Echinostoma caproni</name>
    <dbReference type="NCBI Taxonomy" id="27848"/>
    <lineage>
        <taxon>Eukaryota</taxon>
        <taxon>Metazoa</taxon>
        <taxon>Spiralia</taxon>
        <taxon>Lophotrochozoa</taxon>
        <taxon>Platyhelminthes</taxon>
        <taxon>Trematoda</taxon>
        <taxon>Digenea</taxon>
        <taxon>Plagiorchiida</taxon>
        <taxon>Echinostomata</taxon>
        <taxon>Echinostomatoidea</taxon>
        <taxon>Echinostomatidae</taxon>
        <taxon>Echinostoma</taxon>
    </lineage>
</organism>
<keyword evidence="4" id="KW-1185">Reference proteome</keyword>
<dbReference type="InterPro" id="IPR024395">
    <property type="entry name" value="CLASP_N_dom"/>
</dbReference>
<sequence>MSRYASDGLERKHSGPLKSSNSAGAGAVDEDVFYQSFVPAMSISAYSPKELVEIVNRLKEILSGNPEEWEKRVDALKTLRALVANGAAQFDEFVPLLKTLEVPLDTCLRDLRSSVVREACITVAYLSQELKNRFDRCAESVLQTLIILLSNSAKIMASSANVAMRFILEVSARIWQHGLVYCSHCGYPRSCTTF</sequence>
<dbReference type="AlphaFoldDB" id="A0A183BA82"/>
<evidence type="ECO:0000256" key="1">
    <source>
        <dbReference type="SAM" id="MobiDB-lite"/>
    </source>
</evidence>
<dbReference type="GO" id="GO:0090307">
    <property type="term" value="P:mitotic spindle assembly"/>
    <property type="evidence" value="ECO:0007669"/>
    <property type="project" value="TreeGrafter"/>
</dbReference>
<evidence type="ECO:0000259" key="2">
    <source>
        <dbReference type="Pfam" id="PF12348"/>
    </source>
</evidence>
<dbReference type="Proteomes" id="UP000272942">
    <property type="component" value="Unassembled WGS sequence"/>
</dbReference>
<dbReference type="GO" id="GO:0005815">
    <property type="term" value="C:microtubule organizing center"/>
    <property type="evidence" value="ECO:0007669"/>
    <property type="project" value="TreeGrafter"/>
</dbReference>
<dbReference type="PANTHER" id="PTHR21567:SF9">
    <property type="entry name" value="CLIP-ASSOCIATING PROTEIN"/>
    <property type="match status" value="1"/>
</dbReference>
<evidence type="ECO:0000313" key="4">
    <source>
        <dbReference type="Proteomes" id="UP000272942"/>
    </source>
</evidence>
<dbReference type="Gene3D" id="1.25.10.10">
    <property type="entry name" value="Leucine-rich Repeat Variant"/>
    <property type="match status" value="1"/>
</dbReference>
<dbReference type="GO" id="GO:0005876">
    <property type="term" value="C:spindle microtubule"/>
    <property type="evidence" value="ECO:0007669"/>
    <property type="project" value="TreeGrafter"/>
</dbReference>
<dbReference type="GO" id="GO:0000776">
    <property type="term" value="C:kinetochore"/>
    <property type="evidence" value="ECO:0007669"/>
    <property type="project" value="TreeGrafter"/>
</dbReference>
<dbReference type="PANTHER" id="PTHR21567">
    <property type="entry name" value="CLASP"/>
    <property type="match status" value="1"/>
</dbReference>
<dbReference type="GO" id="GO:0008017">
    <property type="term" value="F:microtubule binding"/>
    <property type="evidence" value="ECO:0007669"/>
    <property type="project" value="TreeGrafter"/>
</dbReference>
<dbReference type="EMBL" id="UZAN01063017">
    <property type="protein sequence ID" value="VDP93389.1"/>
    <property type="molecule type" value="Genomic_DNA"/>
</dbReference>
<accession>A0A183BA82</accession>
<dbReference type="SUPFAM" id="SSF48371">
    <property type="entry name" value="ARM repeat"/>
    <property type="match status" value="1"/>
</dbReference>